<dbReference type="GeneID" id="5492163"/>
<dbReference type="KEGG" id="ssl:SS1G_02673"/>
<keyword evidence="2" id="KW-1185">Reference proteome</keyword>
<protein>
    <submittedName>
        <fullName evidence="1">Uncharacterized protein</fullName>
    </submittedName>
</protein>
<dbReference type="EMBL" id="CH476623">
    <property type="protein sequence ID" value="EDN99815.1"/>
    <property type="molecule type" value="Genomic_DNA"/>
</dbReference>
<gene>
    <name evidence="1" type="ORF">SS1G_02673</name>
</gene>
<dbReference type="RefSeq" id="XP_001596453.1">
    <property type="nucleotide sequence ID" value="XM_001596403.1"/>
</dbReference>
<evidence type="ECO:0000313" key="2">
    <source>
        <dbReference type="Proteomes" id="UP000001312"/>
    </source>
</evidence>
<dbReference type="InParanoid" id="A7EBI7"/>
<dbReference type="AlphaFoldDB" id="A7EBI7"/>
<sequence length="133" mass="14897">MTNINAPPLTTLACICNLTITFKGLKSRLNLKLSTKLLFAVLKQPVRPRVEDLKLVARLIHSGKRHHTECPTISAFAPVSLPPGKESSNRGVKNIDTHCTGDHKVLGVSNTPKLQSQQQYHFHQRIRNAYAYF</sequence>
<dbReference type="HOGENOM" id="CLU_1907941_0_0_1"/>
<evidence type="ECO:0000313" key="1">
    <source>
        <dbReference type="EMBL" id="EDN99815.1"/>
    </source>
</evidence>
<name>A7EBI7_SCLS1</name>
<dbReference type="Proteomes" id="UP000001312">
    <property type="component" value="Unassembled WGS sequence"/>
</dbReference>
<accession>A7EBI7</accession>
<reference evidence="2" key="1">
    <citation type="journal article" date="2011" name="PLoS Genet.">
        <title>Genomic analysis of the necrotrophic fungal pathogens Sclerotinia sclerotiorum and Botrytis cinerea.</title>
        <authorList>
            <person name="Amselem J."/>
            <person name="Cuomo C.A."/>
            <person name="van Kan J.A."/>
            <person name="Viaud M."/>
            <person name="Benito E.P."/>
            <person name="Couloux A."/>
            <person name="Coutinho P.M."/>
            <person name="de Vries R.P."/>
            <person name="Dyer P.S."/>
            <person name="Fillinger S."/>
            <person name="Fournier E."/>
            <person name="Gout L."/>
            <person name="Hahn M."/>
            <person name="Kohn L."/>
            <person name="Lapalu N."/>
            <person name="Plummer K.M."/>
            <person name="Pradier J.M."/>
            <person name="Quevillon E."/>
            <person name="Sharon A."/>
            <person name="Simon A."/>
            <person name="ten Have A."/>
            <person name="Tudzynski B."/>
            <person name="Tudzynski P."/>
            <person name="Wincker P."/>
            <person name="Andrew M."/>
            <person name="Anthouard V."/>
            <person name="Beever R.E."/>
            <person name="Beffa R."/>
            <person name="Benoit I."/>
            <person name="Bouzid O."/>
            <person name="Brault B."/>
            <person name="Chen Z."/>
            <person name="Choquer M."/>
            <person name="Collemare J."/>
            <person name="Cotton P."/>
            <person name="Danchin E.G."/>
            <person name="Da Silva C."/>
            <person name="Gautier A."/>
            <person name="Giraud C."/>
            <person name="Giraud T."/>
            <person name="Gonzalez C."/>
            <person name="Grossetete S."/>
            <person name="Guldener U."/>
            <person name="Henrissat B."/>
            <person name="Howlett B.J."/>
            <person name="Kodira C."/>
            <person name="Kretschmer M."/>
            <person name="Lappartient A."/>
            <person name="Leroch M."/>
            <person name="Levis C."/>
            <person name="Mauceli E."/>
            <person name="Neuveglise C."/>
            <person name="Oeser B."/>
            <person name="Pearson M."/>
            <person name="Poulain J."/>
            <person name="Poussereau N."/>
            <person name="Quesneville H."/>
            <person name="Rascle C."/>
            <person name="Schumacher J."/>
            <person name="Segurens B."/>
            <person name="Sexton A."/>
            <person name="Silva E."/>
            <person name="Sirven C."/>
            <person name="Soanes D.M."/>
            <person name="Talbot N.J."/>
            <person name="Templeton M."/>
            <person name="Yandava C."/>
            <person name="Yarden O."/>
            <person name="Zeng Q."/>
            <person name="Rollins J.A."/>
            <person name="Lebrun M.H."/>
            <person name="Dickman M."/>
        </authorList>
    </citation>
    <scope>NUCLEOTIDE SEQUENCE [LARGE SCALE GENOMIC DNA]</scope>
    <source>
        <strain evidence="2">ATCC 18683 / 1980 / Ss-1</strain>
    </source>
</reference>
<organism evidence="1 2">
    <name type="scientific">Sclerotinia sclerotiorum (strain ATCC 18683 / 1980 / Ss-1)</name>
    <name type="common">White mold</name>
    <name type="synonym">Whetzelinia sclerotiorum</name>
    <dbReference type="NCBI Taxonomy" id="665079"/>
    <lineage>
        <taxon>Eukaryota</taxon>
        <taxon>Fungi</taxon>
        <taxon>Dikarya</taxon>
        <taxon>Ascomycota</taxon>
        <taxon>Pezizomycotina</taxon>
        <taxon>Leotiomycetes</taxon>
        <taxon>Helotiales</taxon>
        <taxon>Sclerotiniaceae</taxon>
        <taxon>Sclerotinia</taxon>
    </lineage>
</organism>
<proteinExistence type="predicted"/>